<feature type="repeat" description="WD" evidence="3">
    <location>
        <begin position="1703"/>
        <end position="1742"/>
    </location>
</feature>
<dbReference type="Proteomes" id="UP000264820">
    <property type="component" value="Unplaced"/>
</dbReference>
<dbReference type="InterPro" id="IPR008858">
    <property type="entry name" value="TROVE_dom"/>
</dbReference>
<dbReference type="PROSITE" id="PS00678">
    <property type="entry name" value="WD_REPEATS_1"/>
    <property type="match status" value="1"/>
</dbReference>
<organism evidence="7 8">
    <name type="scientific">Hippocampus comes</name>
    <name type="common">Tiger tail seahorse</name>
    <dbReference type="NCBI Taxonomy" id="109280"/>
    <lineage>
        <taxon>Eukaryota</taxon>
        <taxon>Metazoa</taxon>
        <taxon>Chordata</taxon>
        <taxon>Craniata</taxon>
        <taxon>Vertebrata</taxon>
        <taxon>Euteleostomi</taxon>
        <taxon>Actinopterygii</taxon>
        <taxon>Neopterygii</taxon>
        <taxon>Teleostei</taxon>
        <taxon>Neoteleostei</taxon>
        <taxon>Acanthomorphata</taxon>
        <taxon>Syngnathiaria</taxon>
        <taxon>Syngnathiformes</taxon>
        <taxon>Syngnathoidei</taxon>
        <taxon>Syngnathidae</taxon>
        <taxon>Hippocampus</taxon>
    </lineage>
</organism>
<dbReference type="SUPFAM" id="SSF50978">
    <property type="entry name" value="WD40 repeat-like"/>
    <property type="match status" value="2"/>
</dbReference>
<dbReference type="Pfam" id="PF05731">
    <property type="entry name" value="TROVE"/>
    <property type="match status" value="1"/>
</dbReference>
<feature type="repeat" description="WD" evidence="3">
    <location>
        <begin position="1475"/>
        <end position="1509"/>
    </location>
</feature>
<dbReference type="SUPFAM" id="SSF140864">
    <property type="entry name" value="TROVE domain-like"/>
    <property type="match status" value="1"/>
</dbReference>
<dbReference type="InterPro" id="IPR027417">
    <property type="entry name" value="P-loop_NTPase"/>
</dbReference>
<proteinExistence type="predicted"/>
<evidence type="ECO:0000259" key="6">
    <source>
        <dbReference type="PROSITE" id="PS50988"/>
    </source>
</evidence>
<dbReference type="InterPro" id="IPR025139">
    <property type="entry name" value="DUF4062"/>
</dbReference>
<keyword evidence="5" id="KW-0472">Membrane</keyword>
<dbReference type="PANTHER" id="PTHR44791">
    <property type="entry name" value="TELOMERASE PROTEIN COMPONENT 1 TEP1"/>
    <property type="match status" value="1"/>
</dbReference>
<feature type="transmembrane region" description="Helical" evidence="5">
    <location>
        <begin position="1641"/>
        <end position="1663"/>
    </location>
</feature>
<reference evidence="7" key="1">
    <citation type="submission" date="2025-08" db="UniProtKB">
        <authorList>
            <consortium name="Ensembl"/>
        </authorList>
    </citation>
    <scope>IDENTIFICATION</scope>
</reference>
<evidence type="ECO:0000313" key="8">
    <source>
        <dbReference type="Proteomes" id="UP000264820"/>
    </source>
</evidence>
<dbReference type="InterPro" id="IPR019775">
    <property type="entry name" value="WD40_repeat_CS"/>
</dbReference>
<feature type="region of interest" description="Disordered" evidence="4">
    <location>
        <begin position="561"/>
        <end position="587"/>
    </location>
</feature>
<keyword evidence="5" id="KW-1133">Transmembrane helix</keyword>
<dbReference type="SMART" id="SM00320">
    <property type="entry name" value="WD40"/>
    <property type="match status" value="6"/>
</dbReference>
<dbReference type="Pfam" id="PF00400">
    <property type="entry name" value="WD40"/>
    <property type="match status" value="2"/>
</dbReference>
<keyword evidence="1 3" id="KW-0853">WD repeat</keyword>
<sequence>MRALDLQTNMACSMSGRSLSSNYVPPCLENKLLTQASSSLPSTSLQPSGLTSTSSSLLLTSSSSISSPLLSTQNPLLNSSCLTSIAPSTTNPLLTTSLAGSDLLSQFSQLPSFLSREGHLKRDDEGGEDISEAQPCSFEETSVVSEYLQIWYILKMTIVEDSVSSEALSSVCVYPALCHSRTPIFVQELNIRITANFLLALAANHPSTKCHVRRYFCATVQLPSDWLEIVRIYSTCFSRSLPMCLKKAMADKFKEFSEYQLAKYNTRKHRCKHNRNRRASKVWHLLSLLLILQVDAKKTVDKKQNEFNMKKMIKKLHIKEPAEHVMAILGRKYPADQKAFTFSGLKGDWERERAGQRMKLKDAETWERLLSQEGNKAATWEKLIDNKSLPFMAMLRNLRNMIRQGISMTHHQKILSRLTNKKAVLQSRQFPFRFLSAYKVIMELPLPQTSSNNEILKNILKKVPKSKRFRRLDWETAGRKRLRVALGVPFVYRIYRMKKDQLILITEEYLLDRYRKALETAVQISCRYNIPPLPGCTIILININMDERLAWGKNLDFCLPPESEHEDEEEEEEEEEEDDDRKKKKKKNKEDKLSPLVRYIFCHTLKKKKKDTFFLWKNLPPKTEEKKYKKIQFNLFELIASQEMTKPSYICLYRGSSRLLDHVEHLDKVYNVPPPAEAKDPDTTNSLVSIPASPKWRSLRVFISSTFRDMHAERDVLVRSVFPDLRRRAAPHCIHLQEVELRWGVTEEESGRAASLCLAEVDRSHMMVAILGQRYGLVSDPPALPDLPQYEWVQKILLYSFDNTTFFFSNLVIVRSHFAAESKEAESKMARSSQLVMLANYNKLCVSLCFSYQCEWGGVVEGKPYLKNLEEFSKAVLEDLWEAVKQFVNEDKEADEASEILEQEVHQEALQKQFLSRAKLLSAAVEMVEQAQASGGAIVVEGAPGQGKTVFMVTALKNLACDVISYSTAASQSSCSVVNLLRCLVRCLRQLKEEEVPLPISYKDLLSEFHATLKDLKRSKPLVLLVDGVDLVRDDWDQLSSGWIPQQLGVCLVTSVASTSPLLQRKEIVQKELEGFGKKLSDAAFNNQLQTLIMKKGAECPLYLHMACEDLRNFATFDKVPFTVCRQCPTLTLIPYDLICGLVIFPSPPVAVLESFKCSGNWFSSVVVVDKISLSPVILLFPTDKTSSLLTSDQRAAMDDCRAFLQRHAAVLSRWPALFVQQALNEPPETPAHAWAQGLLGSGSARWTAMEKWWSGPGRELCISSMQTQDRYKDIFIFFVWIHNYLNITSCVTPGQEVKSLVSSCDGISSCVVLKNGCIATTSFDGQIEIWDAAKGCRCVNSPMVHSKLIYVLCFFFFLPRQWRRSVRSLSFSPSSSSMLCSGSVSGEVRVWSVETSTCVGCFQAHAGAADTLAFLDQGRLLLTAGSDHMVGTSKWLLCNSNYRNSHCNSNDCTIFLWQLSELSEYNSEPPAGLLKGHSGVVTCLAFSPDGGQLLSGGKDKALVVWDMSVIQPPVSKVLPAFHRDWITGCVWTPDCVVSLHFFFSLHFIMMVYCFSLHFVVCVARTPSLRGAVTALCFSDLDCHILLTGYESGLLEVWQRGRVVGCIQVSTCWPPVEDVLTLSPSCFFLAPVLFRLQIARLWPSVPCLTATLLLAMWAVGWMSGSSLDFFLGGGGVVGILRLKAVQLVFRRQQHHIFELCAPTQAHHDKISVLRLTRSLIISASFDRTVKLWERSTKKQVGMFVCSGPVVLLEVNPENPSEFVCGDTLGKLYFLSWRE</sequence>
<dbReference type="GO" id="GO:0005697">
    <property type="term" value="C:telomerase holoenzyme complex"/>
    <property type="evidence" value="ECO:0007669"/>
    <property type="project" value="TreeGrafter"/>
</dbReference>
<dbReference type="GeneTree" id="ENSGT00940000169565"/>
<evidence type="ECO:0000256" key="5">
    <source>
        <dbReference type="SAM" id="Phobius"/>
    </source>
</evidence>
<dbReference type="PANTHER" id="PTHR44791:SF1">
    <property type="entry name" value="TELOMERASE PROTEIN COMPONENT 1"/>
    <property type="match status" value="1"/>
</dbReference>
<evidence type="ECO:0000256" key="3">
    <source>
        <dbReference type="PROSITE-ProRule" id="PRU00221"/>
    </source>
</evidence>
<accession>A0A3Q2XYE2</accession>
<dbReference type="GO" id="GO:0003720">
    <property type="term" value="F:telomerase activity"/>
    <property type="evidence" value="ECO:0007669"/>
    <property type="project" value="TreeGrafter"/>
</dbReference>
<evidence type="ECO:0000256" key="2">
    <source>
        <dbReference type="ARBA" id="ARBA00022737"/>
    </source>
</evidence>
<feature type="transmembrane region" description="Helical" evidence="5">
    <location>
        <begin position="1540"/>
        <end position="1561"/>
    </location>
</feature>
<dbReference type="PROSITE" id="PS50294">
    <property type="entry name" value="WD_REPEATS_REGION"/>
    <property type="match status" value="1"/>
</dbReference>
<reference evidence="7" key="2">
    <citation type="submission" date="2025-09" db="UniProtKB">
        <authorList>
            <consortium name="Ensembl"/>
        </authorList>
    </citation>
    <scope>IDENTIFICATION</scope>
</reference>
<dbReference type="InterPro" id="IPR037214">
    <property type="entry name" value="TROVE_dom_sf"/>
</dbReference>
<dbReference type="PROSITE" id="PS50988">
    <property type="entry name" value="TROVE"/>
    <property type="match status" value="1"/>
</dbReference>
<evidence type="ECO:0000313" key="7">
    <source>
        <dbReference type="Ensembl" id="ENSHCOP00000010015.1"/>
    </source>
</evidence>
<dbReference type="InterPro" id="IPR056828">
    <property type="entry name" value="Beta-prop_TEP1_C"/>
</dbReference>
<name>A0A3Q2XYE2_HIPCM</name>
<dbReference type="Pfam" id="PF13271">
    <property type="entry name" value="DUF4062"/>
    <property type="match status" value="1"/>
</dbReference>
<dbReference type="InterPro" id="IPR001680">
    <property type="entry name" value="WD40_rpt"/>
</dbReference>
<dbReference type="GO" id="GO:0000722">
    <property type="term" value="P:telomere maintenance via recombination"/>
    <property type="evidence" value="ECO:0007669"/>
    <property type="project" value="TreeGrafter"/>
</dbReference>
<feature type="repeat" description="WD" evidence="3">
    <location>
        <begin position="1367"/>
        <end position="1402"/>
    </location>
</feature>
<dbReference type="Gene3D" id="3.40.50.300">
    <property type="entry name" value="P-loop containing nucleotide triphosphate hydrolases"/>
    <property type="match status" value="1"/>
</dbReference>
<dbReference type="InterPro" id="IPR015943">
    <property type="entry name" value="WD40/YVTN_repeat-like_dom_sf"/>
</dbReference>
<dbReference type="GO" id="GO:0070034">
    <property type="term" value="F:telomerase RNA binding"/>
    <property type="evidence" value="ECO:0007669"/>
    <property type="project" value="TreeGrafter"/>
</dbReference>
<dbReference type="Gene3D" id="2.130.10.10">
    <property type="entry name" value="YVTN repeat-like/Quinoprotein amine dehydrogenase"/>
    <property type="match status" value="3"/>
</dbReference>
<dbReference type="PROSITE" id="PS50082">
    <property type="entry name" value="WD_REPEATS_2"/>
    <property type="match status" value="3"/>
</dbReference>
<dbReference type="Pfam" id="PF25048">
    <property type="entry name" value="Beta-prop_TEP1_C"/>
    <property type="match status" value="1"/>
</dbReference>
<dbReference type="Ensembl" id="ENSHCOT00000016294.1">
    <property type="protein sequence ID" value="ENSHCOP00000010015.1"/>
    <property type="gene ID" value="ENSHCOG00000013131.1"/>
</dbReference>
<keyword evidence="5" id="KW-0812">Transmembrane</keyword>
<evidence type="ECO:0000256" key="1">
    <source>
        <dbReference type="ARBA" id="ARBA00022574"/>
    </source>
</evidence>
<keyword evidence="2" id="KW-0677">Repeat</keyword>
<feature type="compositionally biased region" description="Acidic residues" evidence="4">
    <location>
        <begin position="564"/>
        <end position="579"/>
    </location>
</feature>
<dbReference type="SUPFAM" id="SSF52540">
    <property type="entry name" value="P-loop containing nucleoside triphosphate hydrolases"/>
    <property type="match status" value="1"/>
</dbReference>
<protein>
    <recommendedName>
        <fullName evidence="6">TROVE domain-containing protein</fullName>
    </recommendedName>
</protein>
<evidence type="ECO:0000256" key="4">
    <source>
        <dbReference type="SAM" id="MobiDB-lite"/>
    </source>
</evidence>
<dbReference type="InterPro" id="IPR052652">
    <property type="entry name" value="Telomerase_Complex_Comp"/>
</dbReference>
<dbReference type="InterPro" id="IPR036322">
    <property type="entry name" value="WD40_repeat_dom_sf"/>
</dbReference>
<keyword evidence="8" id="KW-1185">Reference proteome</keyword>
<feature type="domain" description="TROVE" evidence="6">
    <location>
        <begin position="121"/>
        <end position="535"/>
    </location>
</feature>